<organism evidence="1 2">
    <name type="scientific">Oleiharenicola lentus</name>
    <dbReference type="NCBI Taxonomy" id="2508720"/>
    <lineage>
        <taxon>Bacteria</taxon>
        <taxon>Pseudomonadati</taxon>
        <taxon>Verrucomicrobiota</taxon>
        <taxon>Opitutia</taxon>
        <taxon>Opitutales</taxon>
        <taxon>Opitutaceae</taxon>
        <taxon>Oleiharenicola</taxon>
    </lineage>
</organism>
<dbReference type="EMBL" id="SDHX01000002">
    <property type="protein sequence ID" value="RXK53400.1"/>
    <property type="molecule type" value="Genomic_DNA"/>
</dbReference>
<gene>
    <name evidence="1" type="ORF">ESB00_17040</name>
</gene>
<sequence length="156" mass="17361">MVWHDNVSNAERPEDLLSVWQLNAELETGRGWLVEGGHRLRAGLRMRTEIWPRFEGLNQVASGIALAWEYKTGVGPHRPVFATEAVGIGVAAQERNRSGRGDFGRLEWTASPNWVFAVEACGREGDVVSCLRPPRPNLGTIGKQITLLDTFEQWGP</sequence>
<reference evidence="1 2" key="1">
    <citation type="submission" date="2019-01" db="EMBL/GenBank/DDBJ databases">
        <title>Lacunisphaera sp. strain TWA-58.</title>
        <authorList>
            <person name="Chen W.-M."/>
        </authorList>
    </citation>
    <scope>NUCLEOTIDE SEQUENCE [LARGE SCALE GENOMIC DNA]</scope>
    <source>
        <strain evidence="1 2">TWA-58</strain>
    </source>
</reference>
<dbReference type="AlphaFoldDB" id="A0A4Q1C4T4"/>
<comment type="caution">
    <text evidence="1">The sequence shown here is derived from an EMBL/GenBank/DDBJ whole genome shotgun (WGS) entry which is preliminary data.</text>
</comment>
<accession>A0A4Q1C4T4</accession>
<keyword evidence="2" id="KW-1185">Reference proteome</keyword>
<protein>
    <submittedName>
        <fullName evidence="1">Uncharacterized protein</fullName>
    </submittedName>
</protein>
<name>A0A4Q1C4T4_9BACT</name>
<evidence type="ECO:0000313" key="2">
    <source>
        <dbReference type="Proteomes" id="UP000290218"/>
    </source>
</evidence>
<evidence type="ECO:0000313" key="1">
    <source>
        <dbReference type="EMBL" id="RXK53400.1"/>
    </source>
</evidence>
<dbReference type="Proteomes" id="UP000290218">
    <property type="component" value="Unassembled WGS sequence"/>
</dbReference>
<proteinExistence type="predicted"/>
<dbReference type="OrthoDB" id="201931at2"/>